<proteinExistence type="predicted"/>
<evidence type="ECO:0000313" key="2">
    <source>
        <dbReference type="EMBL" id="KNZ47370.1"/>
    </source>
</evidence>
<name>A0A0L6UHV7_9BASI</name>
<evidence type="ECO:0000259" key="1">
    <source>
        <dbReference type="Pfam" id="PF07727"/>
    </source>
</evidence>
<sequence>MVVPEEHQGKLLKLEKGLYGTKQGGCCWFVQVMEGIGFSVSFYDDSFYHLNRGSDTILVWIHVDDGSVTVSSESVMRFFQHELESKLKNTWDGKVHLIVGIKPDEDVVNPNGYLSIVGSLNYLAIATRPDLSFAVGFLSRFSKSPTTHHWSAVQNTLWGQGICKPGQSLRR</sequence>
<dbReference type="VEuPathDB" id="FungiDB:VP01_6457g1"/>
<dbReference type="EMBL" id="LAVV01011782">
    <property type="protein sequence ID" value="KNZ47370.1"/>
    <property type="molecule type" value="Genomic_DNA"/>
</dbReference>
<reference evidence="2 3" key="1">
    <citation type="submission" date="2015-08" db="EMBL/GenBank/DDBJ databases">
        <title>Next Generation Sequencing and Analysis of the Genome of Puccinia sorghi L Schw, the Causal Agent of Maize Common Rust.</title>
        <authorList>
            <person name="Rochi L."/>
            <person name="Burguener G."/>
            <person name="Darino M."/>
            <person name="Turjanski A."/>
            <person name="Kreff E."/>
            <person name="Dieguez M.J."/>
            <person name="Sacco F."/>
        </authorList>
    </citation>
    <scope>NUCLEOTIDE SEQUENCE [LARGE SCALE GENOMIC DNA]</scope>
    <source>
        <strain evidence="2 3">RO10H11247</strain>
    </source>
</reference>
<keyword evidence="3" id="KW-1185">Reference proteome</keyword>
<dbReference type="OrthoDB" id="3344688at2759"/>
<dbReference type="PANTHER" id="PTHR11439:SF483">
    <property type="entry name" value="PEPTIDE SYNTHASE GLIP-LIKE, PUTATIVE (AFU_ORTHOLOGUE AFUA_3G12920)-RELATED"/>
    <property type="match status" value="1"/>
</dbReference>
<gene>
    <name evidence="2" type="ORF">VP01_6457g1</name>
</gene>
<dbReference type="InterPro" id="IPR013103">
    <property type="entry name" value="RVT_2"/>
</dbReference>
<feature type="domain" description="Reverse transcriptase Ty1/copia-type" evidence="1">
    <location>
        <begin position="5"/>
        <end position="102"/>
    </location>
</feature>
<dbReference type="Pfam" id="PF07727">
    <property type="entry name" value="RVT_2"/>
    <property type="match status" value="1"/>
</dbReference>
<comment type="caution">
    <text evidence="2">The sequence shown here is derived from an EMBL/GenBank/DDBJ whole genome shotgun (WGS) entry which is preliminary data.</text>
</comment>
<dbReference type="PANTHER" id="PTHR11439">
    <property type="entry name" value="GAG-POL-RELATED RETROTRANSPOSON"/>
    <property type="match status" value="1"/>
</dbReference>
<organism evidence="2 3">
    <name type="scientific">Puccinia sorghi</name>
    <dbReference type="NCBI Taxonomy" id="27349"/>
    <lineage>
        <taxon>Eukaryota</taxon>
        <taxon>Fungi</taxon>
        <taxon>Dikarya</taxon>
        <taxon>Basidiomycota</taxon>
        <taxon>Pucciniomycotina</taxon>
        <taxon>Pucciniomycetes</taxon>
        <taxon>Pucciniales</taxon>
        <taxon>Pucciniaceae</taxon>
        <taxon>Puccinia</taxon>
    </lineage>
</organism>
<protein>
    <recommendedName>
        <fullName evidence="1">Reverse transcriptase Ty1/copia-type domain-containing protein</fullName>
    </recommendedName>
</protein>
<accession>A0A0L6UHV7</accession>
<evidence type="ECO:0000313" key="3">
    <source>
        <dbReference type="Proteomes" id="UP000037035"/>
    </source>
</evidence>
<dbReference type="AlphaFoldDB" id="A0A0L6UHV7"/>
<dbReference type="Proteomes" id="UP000037035">
    <property type="component" value="Unassembled WGS sequence"/>
</dbReference>